<dbReference type="GO" id="GO:0005737">
    <property type="term" value="C:cytoplasm"/>
    <property type="evidence" value="ECO:0007669"/>
    <property type="project" value="UniProtKB-SubCell"/>
</dbReference>
<dbReference type="InterPro" id="IPR045464">
    <property type="entry name" value="Hrt3/FBXO9_C"/>
</dbReference>
<dbReference type="EMBL" id="KN840726">
    <property type="protein sequence ID" value="KIP01887.1"/>
    <property type="molecule type" value="Genomic_DNA"/>
</dbReference>
<evidence type="ECO:0000256" key="6">
    <source>
        <dbReference type="ARBA" id="ARBA00022803"/>
    </source>
</evidence>
<dbReference type="PROSITE" id="PS50181">
    <property type="entry name" value="FBOX"/>
    <property type="match status" value="1"/>
</dbReference>
<feature type="domain" description="F-box" evidence="8">
    <location>
        <begin position="285"/>
        <end position="331"/>
    </location>
</feature>
<organism evidence="9 10">
    <name type="scientific">Phlebiopsis gigantea (strain 11061_1 CR5-6)</name>
    <name type="common">White-rot fungus</name>
    <name type="synonym">Peniophora gigantea</name>
    <dbReference type="NCBI Taxonomy" id="745531"/>
    <lineage>
        <taxon>Eukaryota</taxon>
        <taxon>Fungi</taxon>
        <taxon>Dikarya</taxon>
        <taxon>Basidiomycota</taxon>
        <taxon>Agaricomycotina</taxon>
        <taxon>Agaricomycetes</taxon>
        <taxon>Polyporales</taxon>
        <taxon>Phanerochaetaceae</taxon>
        <taxon>Phlebiopsis</taxon>
    </lineage>
</organism>
<feature type="compositionally biased region" description="Basic and acidic residues" evidence="7">
    <location>
        <begin position="217"/>
        <end position="231"/>
    </location>
</feature>
<dbReference type="OrthoDB" id="2117972at2759"/>
<evidence type="ECO:0000259" key="8">
    <source>
        <dbReference type="PROSITE" id="PS50181"/>
    </source>
</evidence>
<dbReference type="GO" id="GO:0016567">
    <property type="term" value="P:protein ubiquitination"/>
    <property type="evidence" value="ECO:0007669"/>
    <property type="project" value="UniProtKB-UniPathway"/>
</dbReference>
<feature type="compositionally biased region" description="Acidic residues" evidence="7">
    <location>
        <begin position="28"/>
        <end position="51"/>
    </location>
</feature>
<dbReference type="AlphaFoldDB" id="A0A0C3RZI5"/>
<dbReference type="PANTHER" id="PTHR12874">
    <property type="entry name" value="F-BOX ONLY PROTEIN 48-RELATED"/>
    <property type="match status" value="1"/>
</dbReference>
<gene>
    <name evidence="9" type="ORF">PHLGIDRAFT_131049</name>
</gene>
<comment type="pathway">
    <text evidence="2">Protein modification; protein ubiquitination.</text>
</comment>
<evidence type="ECO:0000256" key="1">
    <source>
        <dbReference type="ARBA" id="ARBA00004496"/>
    </source>
</evidence>
<evidence type="ECO:0000313" key="10">
    <source>
        <dbReference type="Proteomes" id="UP000053257"/>
    </source>
</evidence>
<feature type="region of interest" description="Disordered" evidence="7">
    <location>
        <begin position="208"/>
        <end position="231"/>
    </location>
</feature>
<dbReference type="GO" id="GO:0019005">
    <property type="term" value="C:SCF ubiquitin ligase complex"/>
    <property type="evidence" value="ECO:0007669"/>
    <property type="project" value="TreeGrafter"/>
</dbReference>
<evidence type="ECO:0000256" key="7">
    <source>
        <dbReference type="SAM" id="MobiDB-lite"/>
    </source>
</evidence>
<evidence type="ECO:0000256" key="4">
    <source>
        <dbReference type="ARBA" id="ARBA00022490"/>
    </source>
</evidence>
<dbReference type="Gene3D" id="1.20.1280.50">
    <property type="match status" value="1"/>
</dbReference>
<dbReference type="Pfam" id="PF19270">
    <property type="entry name" value="FBO_C"/>
    <property type="match status" value="1"/>
</dbReference>
<dbReference type="Proteomes" id="UP000053257">
    <property type="component" value="Unassembled WGS sequence"/>
</dbReference>
<comment type="subcellular location">
    <subcellularLocation>
        <location evidence="1">Cytoplasm</location>
    </subcellularLocation>
</comment>
<dbReference type="GO" id="GO:0031146">
    <property type="term" value="P:SCF-dependent proteasomal ubiquitin-dependent protein catabolic process"/>
    <property type="evidence" value="ECO:0007669"/>
    <property type="project" value="TreeGrafter"/>
</dbReference>
<evidence type="ECO:0000256" key="5">
    <source>
        <dbReference type="ARBA" id="ARBA00022786"/>
    </source>
</evidence>
<dbReference type="InterPro" id="IPR036181">
    <property type="entry name" value="MIT_dom_sf"/>
</dbReference>
<reference evidence="9 10" key="1">
    <citation type="journal article" date="2014" name="PLoS Genet.">
        <title>Analysis of the Phlebiopsis gigantea genome, transcriptome and secretome provides insight into its pioneer colonization strategies of wood.</title>
        <authorList>
            <person name="Hori C."/>
            <person name="Ishida T."/>
            <person name="Igarashi K."/>
            <person name="Samejima M."/>
            <person name="Suzuki H."/>
            <person name="Master E."/>
            <person name="Ferreira P."/>
            <person name="Ruiz-Duenas F.J."/>
            <person name="Held B."/>
            <person name="Canessa P."/>
            <person name="Larrondo L.F."/>
            <person name="Schmoll M."/>
            <person name="Druzhinina I.S."/>
            <person name="Kubicek C.P."/>
            <person name="Gaskell J.A."/>
            <person name="Kersten P."/>
            <person name="St John F."/>
            <person name="Glasner J."/>
            <person name="Sabat G."/>
            <person name="Splinter BonDurant S."/>
            <person name="Syed K."/>
            <person name="Yadav J."/>
            <person name="Mgbeahuruike A.C."/>
            <person name="Kovalchuk A."/>
            <person name="Asiegbu F.O."/>
            <person name="Lackner G."/>
            <person name="Hoffmeister D."/>
            <person name="Rencoret J."/>
            <person name="Gutierrez A."/>
            <person name="Sun H."/>
            <person name="Lindquist E."/>
            <person name="Barry K."/>
            <person name="Riley R."/>
            <person name="Grigoriev I.V."/>
            <person name="Henrissat B."/>
            <person name="Kues U."/>
            <person name="Berka R.M."/>
            <person name="Martinez A.T."/>
            <person name="Covert S.F."/>
            <person name="Blanchette R.A."/>
            <person name="Cullen D."/>
        </authorList>
    </citation>
    <scope>NUCLEOTIDE SEQUENCE [LARGE SCALE GENOMIC DNA]</scope>
    <source>
        <strain evidence="9 10">11061_1 CR5-6</strain>
    </source>
</reference>
<keyword evidence="10" id="KW-1185">Reference proteome</keyword>
<dbReference type="HOGENOM" id="CLU_017706_2_0_1"/>
<evidence type="ECO:0000256" key="2">
    <source>
        <dbReference type="ARBA" id="ARBA00004906"/>
    </source>
</evidence>
<dbReference type="SUPFAM" id="SSF81383">
    <property type="entry name" value="F-box domain"/>
    <property type="match status" value="1"/>
</dbReference>
<dbReference type="STRING" id="745531.A0A0C3RZI5"/>
<dbReference type="InterPro" id="IPR036047">
    <property type="entry name" value="F-box-like_dom_sf"/>
</dbReference>
<evidence type="ECO:0000313" key="9">
    <source>
        <dbReference type="EMBL" id="KIP01887.1"/>
    </source>
</evidence>
<dbReference type="UniPathway" id="UPA00143"/>
<keyword evidence="4" id="KW-0963">Cytoplasm</keyword>
<evidence type="ECO:0000256" key="3">
    <source>
        <dbReference type="ARBA" id="ARBA00019775"/>
    </source>
</evidence>
<keyword evidence="6" id="KW-0802">TPR repeat</keyword>
<feature type="region of interest" description="Disordered" evidence="7">
    <location>
        <begin position="1"/>
        <end position="73"/>
    </location>
</feature>
<accession>A0A0C3RZI5</accession>
<sequence>MTSFSRRAAQSGDVDKSETTTASNEPTIEADDEADDDDTFAEEDDIDDELSDALTDMKKPRSLHLPEGVLQPNEATAEELARFRAEWKADLDSRLRHTEVPSHSTSQVQQNLGSPSNRKHALTVPGREVKPAVSNTAGDYIVAPRGPGFTEPLPPQHAKALDLYRRAVTHEQRGELDEALRLYRQAFRSYEDVGRLYDRQESHFLRIKLVDPSSGPHPRESQRRSSDMSHVNQDLEKLHAASDFVVGTAVTLPANHGIVTGTLASIVAQWESLVLIFEPEDEKQPVHLQSLPDELLVYILHYLDTSALERFALVNRKARVLALDSTLWRRSVLSIYIPPQMREDDDLADLITQYKGDFRRLYVEHPRVRLDGVYIAVCHYIRDGLSENAWVHVSHLITYHRYLRFYPNGDVLSLLANEEVAPQQVIPMLKPSLRMKGFFLGHWRLEGTTVYITDLMDPSGNTARYCFQMILELRSRPLGRWNRLDFVTYDSVSVSTGEATPLALKNDRPFWFSKVRSYVA</sequence>
<dbReference type="InterPro" id="IPR001810">
    <property type="entry name" value="F-box_dom"/>
</dbReference>
<feature type="region of interest" description="Disordered" evidence="7">
    <location>
        <begin position="98"/>
        <end position="123"/>
    </location>
</feature>
<protein>
    <recommendedName>
        <fullName evidence="3">F-box only protein 9</fullName>
    </recommendedName>
</protein>
<dbReference type="Pfam" id="PF12937">
    <property type="entry name" value="F-box-like"/>
    <property type="match status" value="1"/>
</dbReference>
<feature type="compositionally biased region" description="Polar residues" evidence="7">
    <location>
        <begin position="101"/>
        <end position="116"/>
    </location>
</feature>
<dbReference type="SUPFAM" id="SSF116846">
    <property type="entry name" value="MIT domain"/>
    <property type="match status" value="1"/>
</dbReference>
<keyword evidence="5" id="KW-0833">Ubl conjugation pathway</keyword>
<name>A0A0C3RZI5_PHLG1</name>
<dbReference type="PANTHER" id="PTHR12874:SF9">
    <property type="entry name" value="F-BOX ONLY PROTEIN 48"/>
    <property type="match status" value="1"/>
</dbReference>
<proteinExistence type="predicted"/>